<keyword evidence="11" id="KW-1185">Reference proteome</keyword>
<dbReference type="NCBIfam" id="TIGR02887">
    <property type="entry name" value="spore_ger_x_C"/>
    <property type="match status" value="1"/>
</dbReference>
<evidence type="ECO:0000256" key="6">
    <source>
        <dbReference type="ARBA" id="ARBA00023139"/>
    </source>
</evidence>
<dbReference type="InterPro" id="IPR057336">
    <property type="entry name" value="GerAC_N"/>
</dbReference>
<dbReference type="PROSITE" id="PS51257">
    <property type="entry name" value="PROKAR_LIPOPROTEIN"/>
    <property type="match status" value="1"/>
</dbReference>
<feature type="domain" description="Spore germination protein N-terminal" evidence="9">
    <location>
        <begin position="22"/>
        <end position="188"/>
    </location>
</feature>
<comment type="subcellular location">
    <subcellularLocation>
        <location evidence="1">Membrane</location>
        <topology evidence="1">Lipid-anchor</topology>
    </subcellularLocation>
</comment>
<keyword evidence="5" id="KW-0472">Membrane</keyword>
<evidence type="ECO:0000256" key="7">
    <source>
        <dbReference type="ARBA" id="ARBA00023288"/>
    </source>
</evidence>
<name>A0A1B3XUW0_9BACI</name>
<evidence type="ECO:0000313" key="10">
    <source>
        <dbReference type="EMBL" id="AOH57006.1"/>
    </source>
</evidence>
<dbReference type="RefSeq" id="WP_064467272.1">
    <property type="nucleotide sequence ID" value="NZ_CP017080.1"/>
</dbReference>
<dbReference type="PANTHER" id="PTHR35789">
    <property type="entry name" value="SPORE GERMINATION PROTEIN B3"/>
    <property type="match status" value="1"/>
</dbReference>
<gene>
    <name evidence="10" type="ORF">ABE28_021885</name>
</gene>
<dbReference type="Pfam" id="PF05504">
    <property type="entry name" value="Spore_GerAC"/>
    <property type="match status" value="1"/>
</dbReference>
<keyword evidence="7" id="KW-0449">Lipoprotein</keyword>
<dbReference type="InterPro" id="IPR038501">
    <property type="entry name" value="Spore_GerAC_C_sf"/>
</dbReference>
<dbReference type="EMBL" id="CP017080">
    <property type="protein sequence ID" value="AOH57006.1"/>
    <property type="molecule type" value="Genomic_DNA"/>
</dbReference>
<dbReference type="STRING" id="264697.ABE28_021885"/>
<reference evidence="10 11" key="1">
    <citation type="submission" date="2016-08" db="EMBL/GenBank/DDBJ databases">
        <title>Complete genome sequence of Bacillus muralis G25-68, a strain with toxicity to nematodes.</title>
        <authorList>
            <person name="Zheng Z."/>
        </authorList>
    </citation>
    <scope>NUCLEOTIDE SEQUENCE [LARGE SCALE GENOMIC DNA]</scope>
    <source>
        <strain evidence="10 11">G25-68</strain>
    </source>
</reference>
<dbReference type="Gene3D" id="3.30.300.210">
    <property type="entry name" value="Nutrient germinant receptor protein C, domain 3"/>
    <property type="match status" value="1"/>
</dbReference>
<evidence type="ECO:0000256" key="3">
    <source>
        <dbReference type="ARBA" id="ARBA00022544"/>
    </source>
</evidence>
<proteinExistence type="inferred from homology"/>
<keyword evidence="3" id="KW-0309">Germination</keyword>
<evidence type="ECO:0000259" key="8">
    <source>
        <dbReference type="Pfam" id="PF05504"/>
    </source>
</evidence>
<sequence>MKFKLLSIALGCFVLASCGVEKQILEEVLIAEIVGYDDAGEDKIKGTVVVGVPQPGEEANLGKEVYEAISHDINATRQQENAKTPFPIVGGRLTVILYGDELARRGLNEYVDTYRRDPMVGRDLYLAIVDGKAEDVVRMEPKLVRTPGVQVKELIEQNMRTNLTDVDLHKYLYASHGRGIDPVMPLLEKEGDLIVVKGIALFKKDKYIGQYIPYDDGFLFKILSENFKLGSYEIKWKDNDYTNINNVESRVDYHISDANRNPRVRVAVKTKANLLEVQGYNLNRAVDVNKIEAKAERILEKKLNEMVNMFQAYNIDPLALGDQAKSKTRNFDRKHWEAVYPHIPIDVDLDIEMIQTGISE</sequence>
<evidence type="ECO:0000313" key="11">
    <source>
        <dbReference type="Proteomes" id="UP000077926"/>
    </source>
</evidence>
<keyword evidence="6" id="KW-0564">Palmitate</keyword>
<dbReference type="Pfam" id="PF25198">
    <property type="entry name" value="Spore_GerAC_N"/>
    <property type="match status" value="1"/>
</dbReference>
<dbReference type="KEGG" id="bmur:ABE28_021885"/>
<dbReference type="GO" id="GO:0009847">
    <property type="term" value="P:spore germination"/>
    <property type="evidence" value="ECO:0007669"/>
    <property type="project" value="InterPro"/>
</dbReference>
<feature type="domain" description="Spore germination GerAC-like C-terminal" evidence="8">
    <location>
        <begin position="197"/>
        <end position="357"/>
    </location>
</feature>
<dbReference type="AlphaFoldDB" id="A0A1B3XUW0"/>
<dbReference type="InterPro" id="IPR046953">
    <property type="entry name" value="Spore_GerAC-like_C"/>
</dbReference>
<dbReference type="InterPro" id="IPR008844">
    <property type="entry name" value="Spore_GerAC-like"/>
</dbReference>
<organism evidence="10 11">
    <name type="scientific">Peribacillus muralis</name>
    <dbReference type="NCBI Taxonomy" id="264697"/>
    <lineage>
        <taxon>Bacteria</taxon>
        <taxon>Bacillati</taxon>
        <taxon>Bacillota</taxon>
        <taxon>Bacilli</taxon>
        <taxon>Bacillales</taxon>
        <taxon>Bacillaceae</taxon>
        <taxon>Peribacillus</taxon>
    </lineage>
</organism>
<protein>
    <submittedName>
        <fullName evidence="10">Uncharacterized protein</fullName>
    </submittedName>
</protein>
<comment type="similarity">
    <text evidence="2">Belongs to the GerABKC lipoprotein family.</text>
</comment>
<evidence type="ECO:0000259" key="9">
    <source>
        <dbReference type="Pfam" id="PF25198"/>
    </source>
</evidence>
<evidence type="ECO:0000256" key="1">
    <source>
        <dbReference type="ARBA" id="ARBA00004635"/>
    </source>
</evidence>
<evidence type="ECO:0000256" key="2">
    <source>
        <dbReference type="ARBA" id="ARBA00007886"/>
    </source>
</evidence>
<dbReference type="Proteomes" id="UP000077926">
    <property type="component" value="Chromosome"/>
</dbReference>
<dbReference type="PANTHER" id="PTHR35789:SF1">
    <property type="entry name" value="SPORE GERMINATION PROTEIN B3"/>
    <property type="match status" value="1"/>
</dbReference>
<keyword evidence="4" id="KW-0732">Signal</keyword>
<accession>A0A1B3XUW0</accession>
<dbReference type="GO" id="GO:0016020">
    <property type="term" value="C:membrane"/>
    <property type="evidence" value="ECO:0007669"/>
    <property type="project" value="UniProtKB-SubCell"/>
</dbReference>
<evidence type="ECO:0000256" key="4">
    <source>
        <dbReference type="ARBA" id="ARBA00022729"/>
    </source>
</evidence>
<evidence type="ECO:0000256" key="5">
    <source>
        <dbReference type="ARBA" id="ARBA00023136"/>
    </source>
</evidence>